<dbReference type="FunFam" id="1.25.40.10:FF:000031">
    <property type="entry name" value="Pentatricopeptide repeat-containing protein mitochondrial"/>
    <property type="match status" value="2"/>
</dbReference>
<dbReference type="InterPro" id="IPR046960">
    <property type="entry name" value="PPR_At4g14850-like_plant"/>
</dbReference>
<feature type="repeat" description="PPR" evidence="2">
    <location>
        <begin position="408"/>
        <end position="442"/>
    </location>
</feature>
<keyword evidence="4" id="KW-1185">Reference proteome</keyword>
<comment type="caution">
    <text evidence="3">The sequence shown here is derived from an EMBL/GenBank/DDBJ whole genome shotgun (WGS) entry which is preliminary data.</text>
</comment>
<feature type="repeat" description="PPR" evidence="2">
    <location>
        <begin position="204"/>
        <end position="238"/>
    </location>
</feature>
<dbReference type="FunFam" id="1.25.40.10:FF:000158">
    <property type="entry name" value="pentatricopeptide repeat-containing protein At2g33680"/>
    <property type="match status" value="1"/>
</dbReference>
<dbReference type="OrthoDB" id="185373at2759"/>
<evidence type="ECO:0000313" key="4">
    <source>
        <dbReference type="Proteomes" id="UP000825935"/>
    </source>
</evidence>
<dbReference type="FunFam" id="1.25.40.10:FF:000353">
    <property type="entry name" value="Pentatricopeptide repeat-containing protein At4g39530"/>
    <property type="match status" value="1"/>
</dbReference>
<name>A0A8T2R2C5_CERRI</name>
<dbReference type="PANTHER" id="PTHR47926:SF382">
    <property type="entry name" value="PENTACOTRIPEPTIDE-REPEAT REGION OF PRORP DOMAIN-CONTAINING PROTEIN"/>
    <property type="match status" value="1"/>
</dbReference>
<dbReference type="EMBL" id="CM035435">
    <property type="protein sequence ID" value="KAH7289955.1"/>
    <property type="molecule type" value="Genomic_DNA"/>
</dbReference>
<dbReference type="InterPro" id="IPR011990">
    <property type="entry name" value="TPR-like_helical_dom_sf"/>
</dbReference>
<dbReference type="Pfam" id="PF01535">
    <property type="entry name" value="PPR"/>
    <property type="match status" value="2"/>
</dbReference>
<dbReference type="Proteomes" id="UP000825935">
    <property type="component" value="Chromosome 30"/>
</dbReference>
<protein>
    <recommendedName>
        <fullName evidence="5">Pentatricopeptide repeat-containing protein</fullName>
    </recommendedName>
</protein>
<dbReference type="GO" id="GO:0003723">
    <property type="term" value="F:RNA binding"/>
    <property type="evidence" value="ECO:0007669"/>
    <property type="project" value="InterPro"/>
</dbReference>
<evidence type="ECO:0008006" key="5">
    <source>
        <dbReference type="Google" id="ProtNLM"/>
    </source>
</evidence>
<dbReference type="GO" id="GO:0048731">
    <property type="term" value="P:system development"/>
    <property type="evidence" value="ECO:0007669"/>
    <property type="project" value="UniProtKB-ARBA"/>
</dbReference>
<dbReference type="InterPro" id="IPR002885">
    <property type="entry name" value="PPR_rpt"/>
</dbReference>
<evidence type="ECO:0000313" key="3">
    <source>
        <dbReference type="EMBL" id="KAH7289954.1"/>
    </source>
</evidence>
<dbReference type="PANTHER" id="PTHR47926">
    <property type="entry name" value="PENTATRICOPEPTIDE REPEAT-CONTAINING PROTEIN"/>
    <property type="match status" value="1"/>
</dbReference>
<dbReference type="OMA" id="VMPNETT"/>
<dbReference type="AlphaFoldDB" id="A0A8T2R2C5"/>
<feature type="repeat" description="PPR" evidence="2">
    <location>
        <begin position="102"/>
        <end position="136"/>
    </location>
</feature>
<evidence type="ECO:0000256" key="1">
    <source>
        <dbReference type="ARBA" id="ARBA00022737"/>
    </source>
</evidence>
<dbReference type="PROSITE" id="PS51375">
    <property type="entry name" value="PPR"/>
    <property type="match status" value="5"/>
</dbReference>
<dbReference type="EMBL" id="CM035435">
    <property type="protein sequence ID" value="KAH7289954.1"/>
    <property type="molecule type" value="Genomic_DNA"/>
</dbReference>
<feature type="repeat" description="PPR" evidence="2">
    <location>
        <begin position="306"/>
        <end position="340"/>
    </location>
</feature>
<proteinExistence type="predicted"/>
<evidence type="ECO:0000256" key="2">
    <source>
        <dbReference type="PROSITE-ProRule" id="PRU00708"/>
    </source>
</evidence>
<sequence length="657" mass="72115">MIRTPAKAAGQRCPQKEQLVGLPTVSTSTNQDIPDEVTLVSILRACAILKDTIRGRKIHTEICKRGLHISNVFIGNTLVNMYAKCGALQEARQVLNELLHQDTVSWTALIAGYCQYGYAEEALVAFEEMQGMNIYPNALTFTCILKACGMLPAQEKGQEIHIEIARHGMLERDVVLGSALVDMYAKCGALAKAQEVFKGLPVCNVVSWTSLIAGYCQYGCADEALACLRQMEQYGPPPNETTFTCILNACASMGSITKSQQMHGKIVKLGFLTNTCELGNALVDMYIKCGVFSKAQQLFNDLPIKDIVSWTTLITGYGQHGYIEEALQIFDQMKREGISSNAVTLTCILNACGNTQAAQKGKGIHAEIIKGGLLKANIMLGNALVDMYAKCASPIKAQQVFNELSSPNLVSWTSLIAGYCQNGYGEEALYFFQRMKEDGFSPDIVTLACILRACGCIGAAEKGREIHAEIIRAGLLLNSSILRSSLLDMYIKIGALARAREVYSELQYRDVVSMNALIAGYCQQGLGEKAIECFEKFKHEGYYDAVTFLCLLKAFGRMGAAGMGQTYYEAMTTNYGIFPTIEHHICMVDLFCRSGYFHKALALIQTLPHFDYNQSCFVLLGACQRLGNTNLARLAFQCVSGFHELLSCSLSQRSTSI</sequence>
<reference evidence="3" key="1">
    <citation type="submission" date="2021-08" db="EMBL/GenBank/DDBJ databases">
        <title>WGS assembly of Ceratopteris richardii.</title>
        <authorList>
            <person name="Marchant D.B."/>
            <person name="Chen G."/>
            <person name="Jenkins J."/>
            <person name="Shu S."/>
            <person name="Leebens-Mack J."/>
            <person name="Grimwood J."/>
            <person name="Schmutz J."/>
            <person name="Soltis P."/>
            <person name="Soltis D."/>
            <person name="Chen Z.-H."/>
        </authorList>
    </citation>
    <scope>NUCLEOTIDE SEQUENCE</scope>
    <source>
        <strain evidence="3">Whitten #5841</strain>
        <tissue evidence="3">Leaf</tissue>
    </source>
</reference>
<dbReference type="Gene3D" id="1.25.40.10">
    <property type="entry name" value="Tetratricopeptide repeat domain"/>
    <property type="match status" value="5"/>
</dbReference>
<organism evidence="3 4">
    <name type="scientific">Ceratopteris richardii</name>
    <name type="common">Triangle waterfern</name>
    <dbReference type="NCBI Taxonomy" id="49495"/>
    <lineage>
        <taxon>Eukaryota</taxon>
        <taxon>Viridiplantae</taxon>
        <taxon>Streptophyta</taxon>
        <taxon>Embryophyta</taxon>
        <taxon>Tracheophyta</taxon>
        <taxon>Polypodiopsida</taxon>
        <taxon>Polypodiidae</taxon>
        <taxon>Polypodiales</taxon>
        <taxon>Pteridineae</taxon>
        <taxon>Pteridaceae</taxon>
        <taxon>Parkerioideae</taxon>
        <taxon>Ceratopteris</taxon>
    </lineage>
</organism>
<dbReference type="GO" id="GO:0009451">
    <property type="term" value="P:RNA modification"/>
    <property type="evidence" value="ECO:0007669"/>
    <property type="project" value="InterPro"/>
</dbReference>
<dbReference type="FunFam" id="1.25.40.10:FF:000344">
    <property type="entry name" value="Pentatricopeptide repeat-containing protein"/>
    <property type="match status" value="1"/>
</dbReference>
<feature type="repeat" description="PPR" evidence="2">
    <location>
        <begin position="510"/>
        <end position="544"/>
    </location>
</feature>
<gene>
    <name evidence="3" type="ORF">KP509_30G025400</name>
</gene>
<accession>A0A8T2R2C5</accession>
<dbReference type="Pfam" id="PF13041">
    <property type="entry name" value="PPR_2"/>
    <property type="match status" value="5"/>
</dbReference>
<dbReference type="NCBIfam" id="TIGR00756">
    <property type="entry name" value="PPR"/>
    <property type="match status" value="5"/>
</dbReference>
<keyword evidence="1" id="KW-0677">Repeat</keyword>